<proteinExistence type="predicted"/>
<accession>A0A9Y1BN92</accession>
<feature type="transmembrane region" description="Helical" evidence="1">
    <location>
        <begin position="267"/>
        <end position="286"/>
    </location>
</feature>
<keyword evidence="1" id="KW-0472">Membrane</keyword>
<protein>
    <submittedName>
        <fullName evidence="2">Uncharacterized protein</fullName>
    </submittedName>
</protein>
<feature type="transmembrane region" description="Helical" evidence="1">
    <location>
        <begin position="292"/>
        <end position="312"/>
    </location>
</feature>
<dbReference type="Proteomes" id="UP001201020">
    <property type="component" value="Chromosome"/>
</dbReference>
<evidence type="ECO:0000256" key="1">
    <source>
        <dbReference type="SAM" id="Phobius"/>
    </source>
</evidence>
<organism evidence="2">
    <name type="scientific">Candidatus Heimdallarchaeum aukensis</name>
    <dbReference type="NCBI Taxonomy" id="2876573"/>
    <lineage>
        <taxon>Archaea</taxon>
        <taxon>Promethearchaeati</taxon>
        <taxon>Candidatus Heimdallarchaeota</taxon>
        <taxon>Candidatus Heimdallarchaeia (ex Rinke et al. 2021) (nom. nud.)</taxon>
        <taxon>Candidatus Heimdallarchaeales</taxon>
        <taxon>Candidatus Heimdallarchaeaceae</taxon>
        <taxon>Candidatus Heimdallarchaeum</taxon>
    </lineage>
</organism>
<dbReference type="EMBL" id="CP084166">
    <property type="protein sequence ID" value="UJG41855.1"/>
    <property type="molecule type" value="Genomic_DNA"/>
</dbReference>
<name>A0A9Y1BN92_9ARCH</name>
<keyword evidence="1" id="KW-0812">Transmembrane</keyword>
<dbReference type="AlphaFoldDB" id="A0A9Y1BN92"/>
<evidence type="ECO:0000313" key="2">
    <source>
        <dbReference type="EMBL" id="UJG41855.1"/>
    </source>
</evidence>
<sequence>MSKNTKTITCPQCSAPVEIDETQTVFTCPYCQFTSKIEDKEEKFEHYMLPVKYNIIDARTELIGDLMKNPGVPDDLHNKLKIVEYELKFIPYWIISVHNHTEYTGEGEYATYHDRFKSGWRKIRFHLKPEQGVFDDEREFTIYAAKEMDKDLINFQISTRGKRYFQRQEVEKDNAVIEPSIINLEQAKLQGIALIREVHKGLILKEITRIHQVVDNPKVTSVFLLHIPFYFIKFKVGRRHYQAKIEANTGRTVVTQIPKKITYTLQVTFLGIFFALVALLSVILLLSSISPVGLFLLMSASMFSIRTFQVGLRRKYKEKED</sequence>
<keyword evidence="1" id="KW-1133">Transmembrane helix</keyword>
<reference evidence="2" key="1">
    <citation type="journal article" date="2022" name="Nat. Microbiol.">
        <title>Unique mobile elements and scalable gene flow at the prokaryote-eukaryote boundary revealed by circularized Asgard archaea genomes.</title>
        <authorList>
            <person name="Wu F."/>
            <person name="Speth D.R."/>
            <person name="Philosof A."/>
            <person name="Cremiere A."/>
            <person name="Narayanan A."/>
            <person name="Barco R.A."/>
            <person name="Connon S.A."/>
            <person name="Amend J.P."/>
            <person name="Antoshechkin I.A."/>
            <person name="Orphan V.J."/>
        </authorList>
    </citation>
    <scope>NUCLEOTIDE SEQUENCE</scope>
    <source>
        <strain evidence="2">PM71</strain>
    </source>
</reference>
<gene>
    <name evidence="2" type="ORF">K9W45_05170</name>
</gene>